<dbReference type="PANTHER" id="PTHR43620:SF7">
    <property type="entry name" value="GLYCEROPHOSPHODIESTER PHOSPHODIESTERASE GDPD5-RELATED"/>
    <property type="match status" value="1"/>
</dbReference>
<protein>
    <recommendedName>
        <fullName evidence="2">glycerophosphodiester phosphodiesterase</fullName>
        <ecNumber evidence="2">3.1.4.46</ecNumber>
    </recommendedName>
</protein>
<comment type="similarity">
    <text evidence="1">Belongs to the glycerophosphoryl diester phosphodiesterase family.</text>
</comment>
<gene>
    <name evidence="8" type="ORF">F8O05_11900</name>
</gene>
<dbReference type="OrthoDB" id="9758957at2"/>
<dbReference type="AlphaFoldDB" id="A0A7J5B8W4"/>
<comment type="caution">
    <text evidence="8">The sequence shown here is derived from an EMBL/GenBank/DDBJ whole genome shotgun (WGS) entry which is preliminary data.</text>
</comment>
<accession>A0A7J5B8W4</accession>
<dbReference type="GO" id="GO:0006629">
    <property type="term" value="P:lipid metabolic process"/>
    <property type="evidence" value="ECO:0007669"/>
    <property type="project" value="InterPro"/>
</dbReference>
<dbReference type="Gene3D" id="3.20.20.190">
    <property type="entry name" value="Phosphatidylinositol (PI) phosphodiesterase"/>
    <property type="match status" value="1"/>
</dbReference>
<evidence type="ECO:0000256" key="5">
    <source>
        <dbReference type="ARBA" id="ARBA00022801"/>
    </source>
</evidence>
<dbReference type="GO" id="GO:0008889">
    <property type="term" value="F:glycerophosphodiester phosphodiesterase activity"/>
    <property type="evidence" value="ECO:0007669"/>
    <property type="project" value="UniProtKB-EC"/>
</dbReference>
<name>A0A7J5B8W4_9MICO</name>
<comment type="catalytic activity">
    <reaction evidence="6">
        <text>a sn-glycero-3-phosphodiester + H2O = an alcohol + sn-glycerol 3-phosphate + H(+)</text>
        <dbReference type="Rhea" id="RHEA:12969"/>
        <dbReference type="ChEBI" id="CHEBI:15377"/>
        <dbReference type="ChEBI" id="CHEBI:15378"/>
        <dbReference type="ChEBI" id="CHEBI:30879"/>
        <dbReference type="ChEBI" id="CHEBI:57597"/>
        <dbReference type="ChEBI" id="CHEBI:83408"/>
        <dbReference type="EC" id="3.1.4.46"/>
    </reaction>
</comment>
<evidence type="ECO:0000259" key="7">
    <source>
        <dbReference type="PROSITE" id="PS51704"/>
    </source>
</evidence>
<feature type="domain" description="GP-PDE" evidence="7">
    <location>
        <begin position="3"/>
        <end position="296"/>
    </location>
</feature>
<dbReference type="Proteomes" id="UP000433493">
    <property type="component" value="Unassembled WGS sequence"/>
</dbReference>
<evidence type="ECO:0000256" key="4">
    <source>
        <dbReference type="ARBA" id="ARBA00022798"/>
    </source>
</evidence>
<evidence type="ECO:0000256" key="3">
    <source>
        <dbReference type="ARBA" id="ARBA00022729"/>
    </source>
</evidence>
<keyword evidence="5" id="KW-0378">Hydrolase</keyword>
<dbReference type="PANTHER" id="PTHR43620">
    <property type="entry name" value="GLYCEROPHOSPHORYL DIESTER PHOSPHODIESTERASE"/>
    <property type="match status" value="1"/>
</dbReference>
<dbReference type="GO" id="GO:0042597">
    <property type="term" value="C:periplasmic space"/>
    <property type="evidence" value="ECO:0007669"/>
    <property type="project" value="TreeGrafter"/>
</dbReference>
<dbReference type="PROSITE" id="PS51704">
    <property type="entry name" value="GP_PDE"/>
    <property type="match status" value="1"/>
</dbReference>
<keyword evidence="9" id="KW-1185">Reference proteome</keyword>
<reference evidence="8 9" key="1">
    <citation type="submission" date="2019-09" db="EMBL/GenBank/DDBJ databases">
        <title>Phylogeny of genus Pseudoclavibacter and closely related genus.</title>
        <authorList>
            <person name="Li Y."/>
        </authorList>
    </citation>
    <scope>NUCLEOTIDE SEQUENCE [LARGE SCALE GENOMIC DNA]</scope>
    <source>
        <strain evidence="8 9">KCTC 13959</strain>
    </source>
</reference>
<sequence length="302" mass="33724">MSPLIIGHRGAPAYLPEHTESSYRLAIRQGADLVEPDVVPTRDGVLLVRHEPQLASTTDIAEHPEFADRRRDTDWFAEDFTWAELQRLRAVERIPQLRLTSAAHSGEEVILRLRDLVRIVAEESEVCGRHCGLVIELKHDARCLTLGFDFVDLLAQELDGLWHLESLRDLRIESFEASALDRLREAGFPGTRILLVAAAEEVLPGEEGPERLTAAGLDDAAKRFDGISVRASLLDAPLVTAAHARGLEVFTYTLRAEDEFLPPAYLGRPEDYWRAIIATGVDGVFADAPDRVRALLEREDRV</sequence>
<dbReference type="InterPro" id="IPR030395">
    <property type="entry name" value="GP_PDE_dom"/>
</dbReference>
<evidence type="ECO:0000256" key="6">
    <source>
        <dbReference type="ARBA" id="ARBA00047512"/>
    </source>
</evidence>
<dbReference type="EMBL" id="WBKB01000008">
    <property type="protein sequence ID" value="KAB1641718.1"/>
    <property type="molecule type" value="Genomic_DNA"/>
</dbReference>
<dbReference type="EC" id="3.1.4.46" evidence="2"/>
<evidence type="ECO:0000313" key="9">
    <source>
        <dbReference type="Proteomes" id="UP000433493"/>
    </source>
</evidence>
<keyword evidence="4" id="KW-0319">Glycerol metabolism</keyword>
<proteinExistence type="inferred from homology"/>
<organism evidence="8 9">
    <name type="scientific">Gulosibacter chungangensis</name>
    <dbReference type="NCBI Taxonomy" id="979746"/>
    <lineage>
        <taxon>Bacteria</taxon>
        <taxon>Bacillati</taxon>
        <taxon>Actinomycetota</taxon>
        <taxon>Actinomycetes</taxon>
        <taxon>Micrococcales</taxon>
        <taxon>Microbacteriaceae</taxon>
        <taxon>Gulosibacter</taxon>
    </lineage>
</organism>
<evidence type="ECO:0000313" key="8">
    <source>
        <dbReference type="EMBL" id="KAB1641718.1"/>
    </source>
</evidence>
<evidence type="ECO:0000256" key="2">
    <source>
        <dbReference type="ARBA" id="ARBA00012247"/>
    </source>
</evidence>
<dbReference type="InterPro" id="IPR017946">
    <property type="entry name" value="PLC-like_Pdiesterase_TIM-brl"/>
</dbReference>
<dbReference type="GO" id="GO:0006071">
    <property type="term" value="P:glycerol metabolic process"/>
    <property type="evidence" value="ECO:0007669"/>
    <property type="project" value="UniProtKB-KW"/>
</dbReference>
<dbReference type="Pfam" id="PF03009">
    <property type="entry name" value="GDPD"/>
    <property type="match status" value="1"/>
</dbReference>
<evidence type="ECO:0000256" key="1">
    <source>
        <dbReference type="ARBA" id="ARBA00007277"/>
    </source>
</evidence>
<keyword evidence="3" id="KW-0732">Signal</keyword>
<dbReference type="SUPFAM" id="SSF51695">
    <property type="entry name" value="PLC-like phosphodiesterases"/>
    <property type="match status" value="1"/>
</dbReference>